<dbReference type="EMBL" id="FOUZ01000012">
    <property type="protein sequence ID" value="SFN44751.1"/>
    <property type="molecule type" value="Genomic_DNA"/>
</dbReference>
<reference evidence="2" key="1">
    <citation type="submission" date="2016-10" db="EMBL/GenBank/DDBJ databases">
        <authorList>
            <person name="Varghese N."/>
            <person name="Submissions S."/>
        </authorList>
    </citation>
    <scope>NUCLEOTIDE SEQUENCE [LARGE SCALE GENOMIC DNA]</scope>
    <source>
        <strain evidence="2">XJ109</strain>
    </source>
</reference>
<protein>
    <submittedName>
        <fullName evidence="1">Uncharacterized protein</fullName>
    </submittedName>
</protein>
<accession>A0A1I4Z3A8</accession>
<organism evidence="1 2">
    <name type="scientific">Algoriella xinjiangensis</name>
    <dbReference type="NCBI Taxonomy" id="684065"/>
    <lineage>
        <taxon>Bacteria</taxon>
        <taxon>Pseudomonadati</taxon>
        <taxon>Bacteroidota</taxon>
        <taxon>Flavobacteriia</taxon>
        <taxon>Flavobacteriales</taxon>
        <taxon>Weeksellaceae</taxon>
        <taxon>Algoriella</taxon>
    </lineage>
</organism>
<evidence type="ECO:0000313" key="2">
    <source>
        <dbReference type="Proteomes" id="UP000199149"/>
    </source>
</evidence>
<gene>
    <name evidence="1" type="ORF">SAMN05421738_11293</name>
</gene>
<evidence type="ECO:0000313" key="1">
    <source>
        <dbReference type="EMBL" id="SFN44751.1"/>
    </source>
</evidence>
<sequence>MNFIYDQADTIQKREFVNTVFDSNLYYENVVYRTPTMIDLFSSNHLKMKEEV</sequence>
<proteinExistence type="predicted"/>
<name>A0A1I4Z3A8_9FLAO</name>
<keyword evidence="2" id="KW-1185">Reference proteome</keyword>
<dbReference type="AlphaFoldDB" id="A0A1I4Z3A8"/>
<dbReference type="Proteomes" id="UP000199149">
    <property type="component" value="Unassembled WGS sequence"/>
</dbReference>